<organism evidence="1 2">
    <name type="scientific">Stecheria intestinalis</name>
    <dbReference type="NCBI Taxonomy" id="2606630"/>
    <lineage>
        <taxon>Bacteria</taxon>
        <taxon>Bacillati</taxon>
        <taxon>Bacillota</taxon>
        <taxon>Erysipelotrichia</taxon>
        <taxon>Erysipelotrichales</taxon>
        <taxon>Erysipelotrichaceae</taxon>
        <taxon>Stecheria</taxon>
    </lineage>
</organism>
<evidence type="ECO:0000313" key="2">
    <source>
        <dbReference type="Proteomes" id="UP000461880"/>
    </source>
</evidence>
<dbReference type="Proteomes" id="UP000461880">
    <property type="component" value="Unassembled WGS sequence"/>
</dbReference>
<dbReference type="AlphaFoldDB" id="A0A7X2NU05"/>
<comment type="caution">
    <text evidence="1">The sequence shown here is derived from an EMBL/GenBank/DDBJ whole genome shotgun (WGS) entry which is preliminary data.</text>
</comment>
<name>A0A7X2NU05_9FIRM</name>
<reference evidence="1 2" key="1">
    <citation type="submission" date="2019-08" db="EMBL/GenBank/DDBJ databases">
        <title>In-depth cultivation of the pig gut microbiome towards novel bacterial diversity and tailored functional studies.</title>
        <authorList>
            <person name="Wylensek D."/>
            <person name="Hitch T.C.A."/>
            <person name="Clavel T."/>
        </authorList>
    </citation>
    <scope>NUCLEOTIDE SEQUENCE [LARGE SCALE GENOMIC DNA]</scope>
    <source>
        <strain evidence="1 2">Oil+RF-744-GAM-WT-6</strain>
    </source>
</reference>
<evidence type="ECO:0000313" key="1">
    <source>
        <dbReference type="EMBL" id="MSS59531.1"/>
    </source>
</evidence>
<keyword evidence="2" id="KW-1185">Reference proteome</keyword>
<gene>
    <name evidence="1" type="ORF">FYJ51_11570</name>
</gene>
<sequence length="109" mass="12808">MLKATNCAVPKSEDIEKIQKKLSGNCLVWIDGKTAYQRILNQKNCEFRVLGDHKTYTSVDHLNHVNSFHSKIDEWNRKYRGVATKYINRYAALLVTVRNMQDWLLMKFC</sequence>
<accession>A0A7X2NU05</accession>
<protein>
    <recommendedName>
        <fullName evidence="3">ISXO2-like transposase domain-containing protein</fullName>
    </recommendedName>
</protein>
<dbReference type="EMBL" id="VUMN01000035">
    <property type="protein sequence ID" value="MSS59531.1"/>
    <property type="molecule type" value="Genomic_DNA"/>
</dbReference>
<evidence type="ECO:0008006" key="3">
    <source>
        <dbReference type="Google" id="ProtNLM"/>
    </source>
</evidence>
<dbReference type="RefSeq" id="WP_154505786.1">
    <property type="nucleotide sequence ID" value="NZ_VUMN01000035.1"/>
</dbReference>
<proteinExistence type="predicted"/>